<keyword evidence="7" id="KW-1133">Transmembrane helix</keyword>
<evidence type="ECO:0000256" key="6">
    <source>
        <dbReference type="SAM" id="Coils"/>
    </source>
</evidence>
<dbReference type="GO" id="GO:0046982">
    <property type="term" value="F:protein heterodimerization activity"/>
    <property type="evidence" value="ECO:0007669"/>
    <property type="project" value="UniProtKB-ARBA"/>
</dbReference>
<evidence type="ECO:0000256" key="3">
    <source>
        <dbReference type="ARBA" id="ARBA00023125"/>
    </source>
</evidence>
<dbReference type="InterPro" id="IPR045314">
    <property type="entry name" value="bZIP_plant_GBF1"/>
</dbReference>
<dbReference type="Proteomes" id="UP000593577">
    <property type="component" value="Unassembled WGS sequence"/>
</dbReference>
<feature type="domain" description="BZIP" evidence="8">
    <location>
        <begin position="88"/>
        <end position="151"/>
    </location>
</feature>
<keyword evidence="10" id="KW-1185">Reference proteome</keyword>
<comment type="subcellular location">
    <subcellularLocation>
        <location evidence="1">Nucleus</location>
    </subcellularLocation>
</comment>
<dbReference type="GO" id="GO:0003700">
    <property type="term" value="F:DNA-binding transcription factor activity"/>
    <property type="evidence" value="ECO:0007669"/>
    <property type="project" value="InterPro"/>
</dbReference>
<dbReference type="GO" id="GO:0000976">
    <property type="term" value="F:transcription cis-regulatory region binding"/>
    <property type="evidence" value="ECO:0007669"/>
    <property type="project" value="TreeGrafter"/>
</dbReference>
<dbReference type="GO" id="GO:0005634">
    <property type="term" value="C:nucleus"/>
    <property type="evidence" value="ECO:0007669"/>
    <property type="project" value="UniProtKB-SubCell"/>
</dbReference>
<keyword evidence="2" id="KW-0805">Transcription regulation</keyword>
<protein>
    <recommendedName>
        <fullName evidence="8">BZIP domain-containing protein</fullName>
    </recommendedName>
</protein>
<keyword evidence="7" id="KW-0472">Membrane</keyword>
<gene>
    <name evidence="9" type="ORF">Goari_023025</name>
</gene>
<dbReference type="PANTHER" id="PTHR45764">
    <property type="entry name" value="BZIP TRANSCRIPTION FACTOR 44"/>
    <property type="match status" value="1"/>
</dbReference>
<evidence type="ECO:0000313" key="9">
    <source>
        <dbReference type="EMBL" id="MBA0702763.1"/>
    </source>
</evidence>
<feature type="transmembrane region" description="Helical" evidence="7">
    <location>
        <begin position="20"/>
        <end position="43"/>
    </location>
</feature>
<dbReference type="SMART" id="SM00338">
    <property type="entry name" value="BRLZ"/>
    <property type="match status" value="1"/>
</dbReference>
<evidence type="ECO:0000256" key="5">
    <source>
        <dbReference type="ARBA" id="ARBA00023242"/>
    </source>
</evidence>
<comment type="caution">
    <text evidence="9">The sequence shown here is derived from an EMBL/GenBank/DDBJ whole genome shotgun (WGS) entry which is preliminary data.</text>
</comment>
<dbReference type="PROSITE" id="PS00036">
    <property type="entry name" value="BZIP_BASIC"/>
    <property type="match status" value="1"/>
</dbReference>
<dbReference type="FunFam" id="1.20.5.170:FF:000020">
    <property type="entry name" value="BZIP transcription factor"/>
    <property type="match status" value="1"/>
</dbReference>
<evidence type="ECO:0000256" key="2">
    <source>
        <dbReference type="ARBA" id="ARBA00023015"/>
    </source>
</evidence>
<keyword evidence="5" id="KW-0539">Nucleus</keyword>
<dbReference type="SUPFAM" id="SSF57959">
    <property type="entry name" value="Leucine zipper domain"/>
    <property type="match status" value="1"/>
</dbReference>
<name>A0A7J8YT67_GOSAI</name>
<dbReference type="InterPro" id="IPR046347">
    <property type="entry name" value="bZIP_sf"/>
</dbReference>
<organism evidence="9 10">
    <name type="scientific">Gossypium aridum</name>
    <name type="common">American cotton</name>
    <name type="synonym">Erioxylum aridum</name>
    <dbReference type="NCBI Taxonomy" id="34290"/>
    <lineage>
        <taxon>Eukaryota</taxon>
        <taxon>Viridiplantae</taxon>
        <taxon>Streptophyta</taxon>
        <taxon>Embryophyta</taxon>
        <taxon>Tracheophyta</taxon>
        <taxon>Spermatophyta</taxon>
        <taxon>Magnoliopsida</taxon>
        <taxon>eudicotyledons</taxon>
        <taxon>Gunneridae</taxon>
        <taxon>Pentapetalae</taxon>
        <taxon>rosids</taxon>
        <taxon>malvids</taxon>
        <taxon>Malvales</taxon>
        <taxon>Malvaceae</taxon>
        <taxon>Malvoideae</taxon>
        <taxon>Gossypium</taxon>
    </lineage>
</organism>
<feature type="coiled-coil region" evidence="6">
    <location>
        <begin position="113"/>
        <end position="140"/>
    </location>
</feature>
<evidence type="ECO:0000256" key="1">
    <source>
        <dbReference type="ARBA" id="ARBA00004123"/>
    </source>
</evidence>
<keyword evidence="4" id="KW-0804">Transcription</keyword>
<dbReference type="InterPro" id="IPR004827">
    <property type="entry name" value="bZIP"/>
</dbReference>
<dbReference type="GO" id="GO:0045893">
    <property type="term" value="P:positive regulation of DNA-templated transcription"/>
    <property type="evidence" value="ECO:0007669"/>
    <property type="project" value="TreeGrafter"/>
</dbReference>
<dbReference type="PANTHER" id="PTHR45764:SF34">
    <property type="entry name" value="BZIP TRANSCRIPTION FACTOR 53"/>
    <property type="match status" value="1"/>
</dbReference>
<evidence type="ECO:0000313" key="10">
    <source>
        <dbReference type="Proteomes" id="UP000593577"/>
    </source>
</evidence>
<evidence type="ECO:0000256" key="7">
    <source>
        <dbReference type="SAM" id="Phobius"/>
    </source>
</evidence>
<dbReference type="Gene3D" id="1.20.5.170">
    <property type="match status" value="1"/>
</dbReference>
<keyword evidence="6" id="KW-0175">Coiled coil</keyword>
<dbReference type="CDD" id="cd14702">
    <property type="entry name" value="bZIP_plant_GBF1"/>
    <property type="match status" value="1"/>
</dbReference>
<keyword evidence="3" id="KW-0238">DNA-binding</keyword>
<keyword evidence="7" id="KW-0812">Transmembrane</keyword>
<evidence type="ECO:0000256" key="4">
    <source>
        <dbReference type="ARBA" id="ARBA00023163"/>
    </source>
</evidence>
<reference evidence="9 10" key="1">
    <citation type="journal article" date="2019" name="Genome Biol. Evol.">
        <title>Insights into the evolution of the New World diploid cottons (Gossypium, subgenus Houzingenia) based on genome sequencing.</title>
        <authorList>
            <person name="Grover C.E."/>
            <person name="Arick M.A. 2nd"/>
            <person name="Thrash A."/>
            <person name="Conover J.L."/>
            <person name="Sanders W.S."/>
            <person name="Peterson D.G."/>
            <person name="Frelichowski J.E."/>
            <person name="Scheffler J.A."/>
            <person name="Scheffler B.E."/>
            <person name="Wendel J.F."/>
        </authorList>
    </citation>
    <scope>NUCLEOTIDE SEQUENCE [LARGE SCALE GENOMIC DNA]</scope>
    <source>
        <strain evidence="9">185</strain>
        <tissue evidence="9">Leaf</tissue>
    </source>
</reference>
<evidence type="ECO:0000259" key="8">
    <source>
        <dbReference type="PROSITE" id="PS50217"/>
    </source>
</evidence>
<accession>A0A7J8YT67</accession>
<dbReference type="EMBL" id="JABFAA010353529">
    <property type="protein sequence ID" value="MBA0702763.1"/>
    <property type="molecule type" value="Genomic_DNA"/>
</dbReference>
<sequence length="190" mass="21725">MDDWVRCGVFGLPFVSRYSVAIVSNLTAITVFTLTVSLLLILVPDDIRFSMRSVLMPRIRALHSFSVVFLYWPASSGSESDPRYANINERKRKRMLSNRESARRSRMKKRKLMEDLGNEVSLLQKENSRLSKEINASTQRYIEMESANNLLKAEAMGLTERLRSLNSVLHIVEEVNGYAVEIPEIPDDPC</sequence>
<dbReference type="PROSITE" id="PS50217">
    <property type="entry name" value="BZIP"/>
    <property type="match status" value="1"/>
</dbReference>
<dbReference type="Pfam" id="PF00170">
    <property type="entry name" value="bZIP_1"/>
    <property type="match status" value="1"/>
</dbReference>
<proteinExistence type="predicted"/>
<dbReference type="AlphaFoldDB" id="A0A7J8YT67"/>